<evidence type="ECO:0000313" key="2">
    <source>
        <dbReference type="WBParaSite" id="PDA_v2.g13269.t1"/>
    </source>
</evidence>
<dbReference type="WBParaSite" id="PDA_v2.g13269.t1">
    <property type="protein sequence ID" value="PDA_v2.g13269.t1"/>
    <property type="gene ID" value="PDA_v2.g13269"/>
</dbReference>
<proteinExistence type="predicted"/>
<sequence>MDSEVVAAVERDAKNYGKKRKRKKSKNDGGAGFLFERSKIIENVWKQFIQDGNVKNVGKTSENNKIARKASENVKNFEWIEKLSKTDLNDLEIVEIIGNGGNYDIAADKMRIFKNGSDKCIKIIVDEEEFVIPHKSAFIPAPIEGMKQLDYVIV</sequence>
<dbReference type="AlphaFoldDB" id="A0A914PCX5"/>
<protein>
    <submittedName>
        <fullName evidence="2">Uncharacterized protein</fullName>
    </submittedName>
</protein>
<organism evidence="1 2">
    <name type="scientific">Panagrolaimus davidi</name>
    <dbReference type="NCBI Taxonomy" id="227884"/>
    <lineage>
        <taxon>Eukaryota</taxon>
        <taxon>Metazoa</taxon>
        <taxon>Ecdysozoa</taxon>
        <taxon>Nematoda</taxon>
        <taxon>Chromadorea</taxon>
        <taxon>Rhabditida</taxon>
        <taxon>Tylenchina</taxon>
        <taxon>Panagrolaimomorpha</taxon>
        <taxon>Panagrolaimoidea</taxon>
        <taxon>Panagrolaimidae</taxon>
        <taxon>Panagrolaimus</taxon>
    </lineage>
</organism>
<name>A0A914PCX5_9BILA</name>
<reference evidence="2" key="1">
    <citation type="submission" date="2022-11" db="UniProtKB">
        <authorList>
            <consortium name="WormBaseParasite"/>
        </authorList>
    </citation>
    <scope>IDENTIFICATION</scope>
</reference>
<dbReference type="Proteomes" id="UP000887578">
    <property type="component" value="Unplaced"/>
</dbReference>
<keyword evidence="1" id="KW-1185">Reference proteome</keyword>
<evidence type="ECO:0000313" key="1">
    <source>
        <dbReference type="Proteomes" id="UP000887578"/>
    </source>
</evidence>
<accession>A0A914PCX5</accession>